<feature type="compositionally biased region" description="Basic and acidic residues" evidence="1">
    <location>
        <begin position="196"/>
        <end position="206"/>
    </location>
</feature>
<evidence type="ECO:0000256" key="1">
    <source>
        <dbReference type="SAM" id="MobiDB-lite"/>
    </source>
</evidence>
<organism evidence="2">
    <name type="scientific">Noctiluca scintillans</name>
    <name type="common">Sea sparkle</name>
    <name type="synonym">Red tide dinoflagellate</name>
    <dbReference type="NCBI Taxonomy" id="2966"/>
    <lineage>
        <taxon>Eukaryota</taxon>
        <taxon>Sar</taxon>
        <taxon>Alveolata</taxon>
        <taxon>Dinophyceae</taxon>
        <taxon>Noctilucales</taxon>
        <taxon>Noctilucaceae</taxon>
        <taxon>Noctiluca</taxon>
    </lineage>
</organism>
<proteinExistence type="predicted"/>
<evidence type="ECO:0000313" key="2">
    <source>
        <dbReference type="EMBL" id="CAD8826712.1"/>
    </source>
</evidence>
<feature type="compositionally biased region" description="Basic and acidic residues" evidence="1">
    <location>
        <begin position="113"/>
        <end position="158"/>
    </location>
</feature>
<dbReference type="Gene3D" id="1.10.340.40">
    <property type="entry name" value="Nuclear abundant poly(A) RNA-bind protein 2, N-terminal domain"/>
    <property type="match status" value="1"/>
</dbReference>
<protein>
    <recommendedName>
        <fullName evidence="3">PWI domain-containing protein</fullName>
    </recommendedName>
</protein>
<feature type="region of interest" description="Disordered" evidence="1">
    <location>
        <begin position="358"/>
        <end position="403"/>
    </location>
</feature>
<dbReference type="AlphaFoldDB" id="A0A7S0ZMN3"/>
<sequence length="403" mass="45358">MSGLSEASLPTTMYNKLSVERQQDFNKAVVEKLRMLIGVSGELTVLAEYIAVMLQASRPPEQIQSELEAFLQSESGPFTQWLCDQLVEFDRKVANAHQESHGEALLIRAVRDARASGTRRDVDRERKPRQDRQDKEKSERDRKQASKESKVDREEAPRSRTRSKQRARRRQGSSGRSREAEKKAVLTPNVTYLRSAYHDGHRDRPDPVQSGSGVSSVPSAPQNLALALSDPVDTRWHFRADPGPGPAQAPLADARLYWPVPDSRAPDLARVRHHHRNFVPKKWRVIRPDTQVRATMHLDSEKVQFLQENEIVEQTAPQVVISGIVRIMIRHPSSPQFPSAIGWVTQDASAAGGPKFLEPGPEPMVRPSWRPWTAPPAERYVRPTPRGPNGFQNLTWTPSGTTA</sequence>
<evidence type="ECO:0008006" key="3">
    <source>
        <dbReference type="Google" id="ProtNLM"/>
    </source>
</evidence>
<accession>A0A7S0ZMN3</accession>
<feature type="compositionally biased region" description="Low complexity" evidence="1">
    <location>
        <begin position="207"/>
        <end position="219"/>
    </location>
</feature>
<feature type="compositionally biased region" description="Basic residues" evidence="1">
    <location>
        <begin position="159"/>
        <end position="171"/>
    </location>
</feature>
<dbReference type="EMBL" id="HBFQ01001532">
    <property type="protein sequence ID" value="CAD8826712.1"/>
    <property type="molecule type" value="Transcribed_RNA"/>
</dbReference>
<dbReference type="InterPro" id="IPR043094">
    <property type="entry name" value="Nab2/ZC3H14_N_sf"/>
</dbReference>
<gene>
    <name evidence="2" type="ORF">NSCI0253_LOCUS1058</name>
</gene>
<feature type="region of interest" description="Disordered" evidence="1">
    <location>
        <begin position="113"/>
        <end position="219"/>
    </location>
</feature>
<feature type="compositionally biased region" description="Polar residues" evidence="1">
    <location>
        <begin position="390"/>
        <end position="403"/>
    </location>
</feature>
<name>A0A7S0ZMN3_NOCSC</name>
<reference evidence="2" key="1">
    <citation type="submission" date="2021-01" db="EMBL/GenBank/DDBJ databases">
        <authorList>
            <person name="Corre E."/>
            <person name="Pelletier E."/>
            <person name="Niang G."/>
            <person name="Scheremetjew M."/>
            <person name="Finn R."/>
            <person name="Kale V."/>
            <person name="Holt S."/>
            <person name="Cochrane G."/>
            <person name="Meng A."/>
            <person name="Brown T."/>
            <person name="Cohen L."/>
        </authorList>
    </citation>
    <scope>NUCLEOTIDE SEQUENCE</scope>
</reference>